<evidence type="ECO:0000256" key="2">
    <source>
        <dbReference type="ARBA" id="ARBA00022723"/>
    </source>
</evidence>
<dbReference type="GO" id="GO:0046872">
    <property type="term" value="F:metal ion binding"/>
    <property type="evidence" value="ECO:0007669"/>
    <property type="project" value="UniProtKB-KW"/>
</dbReference>
<accession>A0A318PHS9</accession>
<keyword evidence="8" id="KW-1185">Reference proteome</keyword>
<dbReference type="InterPro" id="IPR004294">
    <property type="entry name" value="Carotenoid_Oase"/>
</dbReference>
<dbReference type="RefSeq" id="WP_061274233.1">
    <property type="nucleotide sequence ID" value="NZ_CBCRXN010000014.1"/>
</dbReference>
<comment type="cofactor">
    <cofactor evidence="5 6">
        <name>Fe(2+)</name>
        <dbReference type="ChEBI" id="CHEBI:29033"/>
    </cofactor>
    <text evidence="5 6">Binds 1 Fe(2+) ion per subunit.</text>
</comment>
<keyword evidence="2 5" id="KW-0479">Metal-binding</keyword>
<reference evidence="7 8" key="1">
    <citation type="submission" date="2017-07" db="EMBL/GenBank/DDBJ databases">
        <title>A draft genome sequence of Komagataeibacter xylinus LMG 1515.</title>
        <authorList>
            <person name="Skraban J."/>
            <person name="Cleenwerck I."/>
            <person name="Vandamme P."/>
            <person name="Trcek J."/>
        </authorList>
    </citation>
    <scope>NUCLEOTIDE SEQUENCE [LARGE SCALE GENOMIC DNA]</scope>
    <source>
        <strain evidence="7 8">LMG 1515</strain>
    </source>
</reference>
<dbReference type="GO" id="GO:0010436">
    <property type="term" value="F:carotenoid dioxygenase activity"/>
    <property type="evidence" value="ECO:0007669"/>
    <property type="project" value="TreeGrafter"/>
</dbReference>
<evidence type="ECO:0000256" key="5">
    <source>
        <dbReference type="PIRSR" id="PIRSR604294-1"/>
    </source>
</evidence>
<organism evidence="7 8">
    <name type="scientific">Komagataeibacter xylinus</name>
    <name type="common">Gluconacetobacter xylinus</name>
    <dbReference type="NCBI Taxonomy" id="28448"/>
    <lineage>
        <taxon>Bacteria</taxon>
        <taxon>Pseudomonadati</taxon>
        <taxon>Pseudomonadota</taxon>
        <taxon>Alphaproteobacteria</taxon>
        <taxon>Acetobacterales</taxon>
        <taxon>Acetobacteraceae</taxon>
        <taxon>Komagataeibacter</taxon>
    </lineage>
</organism>
<gene>
    <name evidence="7" type="ORF">CFR75_09220</name>
</gene>
<dbReference type="Pfam" id="PF03055">
    <property type="entry name" value="RPE65"/>
    <property type="match status" value="1"/>
</dbReference>
<sequence>MLNNRNPVYREIDAACLPIEGRLPPGLQGTLYRNGPNPRAGEASQHWFLGQGMIHAISLGGGQATYRNRWVIPQENLTPQLGKANTHVIAHAGTLMALEEAHAPVLLGPDTLAFHGHGSMTGRFTAHPKHDPATGALVFFAYAAGGRHTRTIRCGSLDAHGHLAWETCFEAPFCSMVHDAAVTARHIALPVLPLAAAPALDEGDTLGFAWQPELGGHLAVLRRGAYGSEVRWHEAPPVHAFHIANAWEEHDRLFLDLFVYDVPPLFPTPGGVRVKAAPARPCRWSVALEGREPVRVEHLHDMAGEFPRIDDRHAGGSYDQIYYASRSGVEQVGFQAITRLDLSRGAIDQFDFGLAASVSEPVFVPRGDDAPIDDGWLMSTVWRPEWAGSKLVVFDAGHVADGPVAAVILPQRVPDGFHGSFVPDVFLDLEKSR</sequence>
<name>A0A318PHS9_KOMXY</name>
<evidence type="ECO:0000256" key="3">
    <source>
        <dbReference type="ARBA" id="ARBA00023002"/>
    </source>
</evidence>
<dbReference type="EC" id="1.13.11.-" evidence="6"/>
<feature type="binding site" evidence="5">
    <location>
        <position position="178"/>
    </location>
    <ligand>
        <name>Fe cation</name>
        <dbReference type="ChEBI" id="CHEBI:24875"/>
        <note>catalytic</note>
    </ligand>
</feature>
<evidence type="ECO:0000313" key="8">
    <source>
        <dbReference type="Proteomes" id="UP000248257"/>
    </source>
</evidence>
<evidence type="ECO:0000313" key="7">
    <source>
        <dbReference type="EMBL" id="PYD56823.1"/>
    </source>
</evidence>
<evidence type="ECO:0000256" key="1">
    <source>
        <dbReference type="ARBA" id="ARBA00006787"/>
    </source>
</evidence>
<feature type="binding site" evidence="5">
    <location>
        <position position="242"/>
    </location>
    <ligand>
        <name>Fe cation</name>
        <dbReference type="ChEBI" id="CHEBI:24875"/>
        <note>catalytic</note>
    </ligand>
</feature>
<comment type="caution">
    <text evidence="7">The sequence shown here is derived from an EMBL/GenBank/DDBJ whole genome shotgun (WGS) entry which is preliminary data.</text>
</comment>
<dbReference type="GO" id="GO:0016121">
    <property type="term" value="P:carotene catabolic process"/>
    <property type="evidence" value="ECO:0007669"/>
    <property type="project" value="TreeGrafter"/>
</dbReference>
<dbReference type="OrthoDB" id="6636843at2"/>
<evidence type="ECO:0000256" key="6">
    <source>
        <dbReference type="RuleBase" id="RU364048"/>
    </source>
</evidence>
<proteinExistence type="inferred from homology"/>
<protein>
    <recommendedName>
        <fullName evidence="6">Dioxygenase</fullName>
        <ecNumber evidence="6">1.13.11.-</ecNumber>
    </recommendedName>
</protein>
<feature type="binding site" evidence="5">
    <location>
        <position position="418"/>
    </location>
    <ligand>
        <name>Fe cation</name>
        <dbReference type="ChEBI" id="CHEBI:24875"/>
        <note>catalytic</note>
    </ligand>
</feature>
<dbReference type="AlphaFoldDB" id="A0A318PHS9"/>
<feature type="binding site" evidence="5">
    <location>
        <position position="127"/>
    </location>
    <ligand>
        <name>Fe cation</name>
        <dbReference type="ChEBI" id="CHEBI:24875"/>
        <note>catalytic</note>
    </ligand>
</feature>
<keyword evidence="6" id="KW-0223">Dioxygenase</keyword>
<dbReference type="EMBL" id="NKUC01000016">
    <property type="protein sequence ID" value="PYD56823.1"/>
    <property type="molecule type" value="Genomic_DNA"/>
</dbReference>
<dbReference type="Proteomes" id="UP000248257">
    <property type="component" value="Unassembled WGS sequence"/>
</dbReference>
<dbReference type="PANTHER" id="PTHR10543:SF89">
    <property type="entry name" value="CAROTENOID 9,10(9',10')-CLEAVAGE DIOXYGENASE 1"/>
    <property type="match status" value="1"/>
</dbReference>
<keyword evidence="3 6" id="KW-0560">Oxidoreductase</keyword>
<dbReference type="PANTHER" id="PTHR10543">
    <property type="entry name" value="BETA-CAROTENE DIOXYGENASE"/>
    <property type="match status" value="1"/>
</dbReference>
<comment type="similarity">
    <text evidence="1 6">Belongs to the carotenoid oxygenase family.</text>
</comment>
<dbReference type="STRING" id="1220579.GCA_001571345_01824"/>
<evidence type="ECO:0000256" key="4">
    <source>
        <dbReference type="ARBA" id="ARBA00023004"/>
    </source>
</evidence>
<keyword evidence="4 5" id="KW-0408">Iron</keyword>